<organism evidence="4 5">
    <name type="scientific">Stylosanthes scabra</name>
    <dbReference type="NCBI Taxonomy" id="79078"/>
    <lineage>
        <taxon>Eukaryota</taxon>
        <taxon>Viridiplantae</taxon>
        <taxon>Streptophyta</taxon>
        <taxon>Embryophyta</taxon>
        <taxon>Tracheophyta</taxon>
        <taxon>Spermatophyta</taxon>
        <taxon>Magnoliopsida</taxon>
        <taxon>eudicotyledons</taxon>
        <taxon>Gunneridae</taxon>
        <taxon>Pentapetalae</taxon>
        <taxon>rosids</taxon>
        <taxon>fabids</taxon>
        <taxon>Fabales</taxon>
        <taxon>Fabaceae</taxon>
        <taxon>Papilionoideae</taxon>
        <taxon>50 kb inversion clade</taxon>
        <taxon>dalbergioids sensu lato</taxon>
        <taxon>Dalbergieae</taxon>
        <taxon>Pterocarpus clade</taxon>
        <taxon>Stylosanthes</taxon>
    </lineage>
</organism>
<dbReference type="Pfam" id="PF24496">
    <property type="entry name" value="DUF7588"/>
    <property type="match status" value="1"/>
</dbReference>
<dbReference type="InterPro" id="IPR056648">
    <property type="entry name" value="DUF7746"/>
</dbReference>
<gene>
    <name evidence="4" type="ORF">PIB30_109153</name>
</gene>
<evidence type="ECO:0000259" key="3">
    <source>
        <dbReference type="Pfam" id="PF24925"/>
    </source>
</evidence>
<evidence type="ECO:0000313" key="4">
    <source>
        <dbReference type="EMBL" id="MED6129566.1"/>
    </source>
</evidence>
<dbReference type="InterPro" id="IPR056010">
    <property type="entry name" value="DUF7588"/>
</dbReference>
<feature type="region of interest" description="Disordered" evidence="1">
    <location>
        <begin position="339"/>
        <end position="364"/>
    </location>
</feature>
<accession>A0ABU6RZN8</accession>
<dbReference type="EMBL" id="JASCZI010035643">
    <property type="protein sequence ID" value="MED6129566.1"/>
    <property type="molecule type" value="Genomic_DNA"/>
</dbReference>
<name>A0ABU6RZN8_9FABA</name>
<evidence type="ECO:0000256" key="1">
    <source>
        <dbReference type="SAM" id="MobiDB-lite"/>
    </source>
</evidence>
<evidence type="ECO:0000313" key="5">
    <source>
        <dbReference type="Proteomes" id="UP001341840"/>
    </source>
</evidence>
<comment type="caution">
    <text evidence="4">The sequence shown here is derived from an EMBL/GenBank/DDBJ whole genome shotgun (WGS) entry which is preliminary data.</text>
</comment>
<proteinExistence type="predicted"/>
<evidence type="ECO:0000259" key="2">
    <source>
        <dbReference type="Pfam" id="PF24496"/>
    </source>
</evidence>
<sequence>MNTCNSRVLLKSSDRETTLFVTDMTKANVTVPRLIKWDEIDLPRSWSIDRAIPTQPRQAPLLQEIKQDETGRVEIFFDRRNSFSSRSEAGSSNDFASARKSFSVTSQSQFSTRIPRSVNSEINISASQISSFRENYYVFLNEVKMHIPFFEWFHAYSIQNKIDYPFKNECLSPSANVISNWKVKDGNLVRSEFPPKGSFVISNTDGHNPVMASPFKTKNVDETVNPNDIKNLIEQSNYTNRFLQCLSDNLTTSKPSLSLHNVSEASTSKTIEKPLFKPFKISSKAKQSLKTSILKQESSDSEVIQKIDQLLNRLSTVLETHTPSSESVSRIQTRSSKAACALNKESDESSDSDQSRSTSQSNIRVSPIMTNSLTKWKGLTKPFTSNYNRISASDLALEERELGFVSFNANNVYEWNIDGKTEYNIMSMLQHMTM</sequence>
<keyword evidence="5" id="KW-1185">Reference proteome</keyword>
<protein>
    <submittedName>
        <fullName evidence="4">Uncharacterized protein</fullName>
    </submittedName>
</protein>
<feature type="domain" description="DUF7588" evidence="2">
    <location>
        <begin position="126"/>
        <end position="165"/>
    </location>
</feature>
<dbReference type="Pfam" id="PF24925">
    <property type="entry name" value="DUF7746"/>
    <property type="match status" value="1"/>
</dbReference>
<feature type="domain" description="DUF7746" evidence="3">
    <location>
        <begin position="407"/>
        <end position="434"/>
    </location>
</feature>
<dbReference type="Proteomes" id="UP001341840">
    <property type="component" value="Unassembled WGS sequence"/>
</dbReference>
<reference evidence="4 5" key="1">
    <citation type="journal article" date="2023" name="Plants (Basel)">
        <title>Bridging the Gap: Combining Genomics and Transcriptomics Approaches to Understand Stylosanthes scabra, an Orphan Legume from the Brazilian Caatinga.</title>
        <authorList>
            <person name="Ferreira-Neto J.R.C."/>
            <person name="da Silva M.D."/>
            <person name="Binneck E."/>
            <person name="de Melo N.F."/>
            <person name="da Silva R.H."/>
            <person name="de Melo A.L.T.M."/>
            <person name="Pandolfi V."/>
            <person name="Bustamante F.O."/>
            <person name="Brasileiro-Vidal A.C."/>
            <person name="Benko-Iseppon A.M."/>
        </authorList>
    </citation>
    <scope>NUCLEOTIDE SEQUENCE [LARGE SCALE GENOMIC DNA]</scope>
    <source>
        <tissue evidence="4">Leaves</tissue>
    </source>
</reference>